<evidence type="ECO:0000256" key="3">
    <source>
        <dbReference type="ARBA" id="ARBA00005012"/>
    </source>
</evidence>
<dbReference type="GO" id="GO:0047545">
    <property type="term" value="F:(S)-2-hydroxyglutarate dehydrogenase activity"/>
    <property type="evidence" value="ECO:0007669"/>
    <property type="project" value="TreeGrafter"/>
</dbReference>
<name>A0A1G1TBL2_9BACT</name>
<dbReference type="GO" id="GO:0006099">
    <property type="term" value="P:tricarboxylic acid cycle"/>
    <property type="evidence" value="ECO:0007669"/>
    <property type="project" value="UniProtKB-UniRule"/>
</dbReference>
<evidence type="ECO:0000256" key="5">
    <source>
        <dbReference type="ARBA" id="ARBA00022532"/>
    </source>
</evidence>
<dbReference type="NCBIfam" id="NF003605">
    <property type="entry name" value="PRK05257.1-4"/>
    <property type="match status" value="1"/>
</dbReference>
<dbReference type="PANTHER" id="PTHR43104">
    <property type="entry name" value="L-2-HYDROXYGLUTARATE DEHYDROGENASE, MITOCHONDRIAL"/>
    <property type="match status" value="1"/>
</dbReference>
<dbReference type="Proteomes" id="UP000176294">
    <property type="component" value="Unassembled WGS sequence"/>
</dbReference>
<dbReference type="GO" id="GO:0008924">
    <property type="term" value="F:L-malate dehydrogenase (quinone) activity"/>
    <property type="evidence" value="ECO:0007669"/>
    <property type="project" value="UniProtKB-UniRule"/>
</dbReference>
<accession>A0A1G1TBL2</accession>
<comment type="pathway">
    <text evidence="3 9">Carbohydrate metabolism; tricarboxylic acid cycle; oxaloacetate from (S)-malate (quinone route): step 1/1.</text>
</comment>
<dbReference type="SUPFAM" id="SSF51905">
    <property type="entry name" value="FAD/NAD(P)-binding domain"/>
    <property type="match status" value="1"/>
</dbReference>
<evidence type="ECO:0000256" key="1">
    <source>
        <dbReference type="ARBA" id="ARBA00001139"/>
    </source>
</evidence>
<dbReference type="NCBIfam" id="NF003611">
    <property type="entry name" value="PRK05257.3-2"/>
    <property type="match status" value="1"/>
</dbReference>
<dbReference type="OrthoDB" id="9763983at2"/>
<evidence type="ECO:0000256" key="4">
    <source>
        <dbReference type="ARBA" id="ARBA00006389"/>
    </source>
</evidence>
<comment type="caution">
    <text evidence="10">The sequence shown here is derived from an EMBL/GenBank/DDBJ whole genome shotgun (WGS) entry which is preliminary data.</text>
</comment>
<evidence type="ECO:0000313" key="10">
    <source>
        <dbReference type="EMBL" id="OGX88265.1"/>
    </source>
</evidence>
<evidence type="ECO:0000256" key="7">
    <source>
        <dbReference type="ARBA" id="ARBA00022827"/>
    </source>
</evidence>
<proteinExistence type="inferred from homology"/>
<organism evidence="10 11">
    <name type="scientific">Hymenobacter lapidarius</name>
    <dbReference type="NCBI Taxonomy" id="1908237"/>
    <lineage>
        <taxon>Bacteria</taxon>
        <taxon>Pseudomonadati</taxon>
        <taxon>Bacteroidota</taxon>
        <taxon>Cytophagia</taxon>
        <taxon>Cytophagales</taxon>
        <taxon>Hymenobacteraceae</taxon>
        <taxon>Hymenobacter</taxon>
    </lineage>
</organism>
<keyword evidence="7 9" id="KW-0274">FAD</keyword>
<dbReference type="NCBIfam" id="NF009875">
    <property type="entry name" value="PRK13339.1"/>
    <property type="match status" value="1"/>
</dbReference>
<dbReference type="NCBIfam" id="NF003606">
    <property type="entry name" value="PRK05257.2-1"/>
    <property type="match status" value="1"/>
</dbReference>
<dbReference type="STRING" id="1908237.BEN47_09290"/>
<dbReference type="PANTHER" id="PTHR43104:SF2">
    <property type="entry name" value="L-2-HYDROXYGLUTARATE DEHYDROGENASE, MITOCHONDRIAL"/>
    <property type="match status" value="1"/>
</dbReference>
<keyword evidence="11" id="KW-1185">Reference proteome</keyword>
<evidence type="ECO:0000256" key="2">
    <source>
        <dbReference type="ARBA" id="ARBA00001974"/>
    </source>
</evidence>
<dbReference type="EC" id="1.1.5.4" evidence="9"/>
<dbReference type="AlphaFoldDB" id="A0A1G1TBL2"/>
<dbReference type="RefSeq" id="WP_070725049.1">
    <property type="nucleotide sequence ID" value="NZ_MDZB01000066.1"/>
</dbReference>
<dbReference type="UniPathway" id="UPA00223">
    <property type="reaction ID" value="UER01008"/>
</dbReference>
<sequence length="501" mass="54361">MTLTDPTPDKPVSDVIVIGAGIMSATLAVLLKSLDPALTIAGYERLDAVAAESSDAWNNAGTGHSAFCELNYTPERPDGSIDISKADKIAEQFELSKQFWASLVQEGVLPDPASFIQSIPHMSFVWGAANVEYLRKRHAALLHSPLFQGMEFSEDPAQIAAWIPLVMDGRDPATPVAATRMAMGTDVNFGTLTSTMYNCVKKLPGVDFNLGHEVEDFRRKDDGIWRLKVRNVATGESRIVRGRFVFIGAGGGTLTLLEKTEIPEANGFGGFPVSGQWLKCQNPEVIARHEAKVYGKPAVGSPPMSMPHLDTRQINGQKELLFGPYAGFSTKFLKQGSYTDLFKSIELGNIRPLIFAGARNLGLTRYLIGQVLQSPEDRTAALREYYPTANPADWQLAVAGQRVQVIKKDKKAGGVLEFGTEMVTSADGSMAALLGASPGASTAVAIMLDLVQKCFPERAASPEWQARFRTLVPSFGQKLAPDPALTAAVRERSRQALQLEH</sequence>
<evidence type="ECO:0000256" key="9">
    <source>
        <dbReference type="HAMAP-Rule" id="MF_00212"/>
    </source>
</evidence>
<dbReference type="NCBIfam" id="TIGR01320">
    <property type="entry name" value="mal_quin_oxido"/>
    <property type="match status" value="1"/>
</dbReference>
<dbReference type="InterPro" id="IPR006231">
    <property type="entry name" value="MQO"/>
</dbReference>
<protein>
    <recommendedName>
        <fullName evidence="9">Probable malate:quinone oxidoreductase</fullName>
        <ecNumber evidence="9">1.1.5.4</ecNumber>
    </recommendedName>
    <alternativeName>
        <fullName evidence="9">MQO</fullName>
    </alternativeName>
    <alternativeName>
        <fullName evidence="9">Malate dehydrogenase [quinone]</fullName>
    </alternativeName>
</protein>
<dbReference type="HAMAP" id="MF_00212">
    <property type="entry name" value="MQO"/>
    <property type="match status" value="1"/>
</dbReference>
<dbReference type="NCBIfam" id="NF003608">
    <property type="entry name" value="PRK05257.2-4"/>
    <property type="match status" value="1"/>
</dbReference>
<evidence type="ECO:0000256" key="6">
    <source>
        <dbReference type="ARBA" id="ARBA00022630"/>
    </source>
</evidence>
<comment type="similarity">
    <text evidence="4 9">Belongs to the MQO family.</text>
</comment>
<dbReference type="InterPro" id="IPR036188">
    <property type="entry name" value="FAD/NAD-bd_sf"/>
</dbReference>
<dbReference type="Pfam" id="PF06039">
    <property type="entry name" value="Mqo"/>
    <property type="match status" value="1"/>
</dbReference>
<evidence type="ECO:0000256" key="8">
    <source>
        <dbReference type="ARBA" id="ARBA00023002"/>
    </source>
</evidence>
<keyword evidence="6 9" id="KW-0285">Flavoprotein</keyword>
<keyword evidence="5 9" id="KW-0816">Tricarboxylic acid cycle</keyword>
<reference evidence="10 11" key="1">
    <citation type="submission" date="2016-08" db="EMBL/GenBank/DDBJ databases">
        <title>Hymenobacter coccineus sp. nov., Hymenobacter lapidarius sp. nov. and Hymenobacter glacialis sp. nov., isolated from Antarctic soil.</title>
        <authorList>
            <person name="Sedlacek I."/>
            <person name="Kralova S."/>
            <person name="Kyrova K."/>
            <person name="Maslanova I."/>
            <person name="Stankova E."/>
            <person name="Vrbovska V."/>
            <person name="Nemec M."/>
            <person name="Bartak M."/>
            <person name="Svec P."/>
            <person name="Busse H.-J."/>
            <person name="Pantucek R."/>
        </authorList>
    </citation>
    <scope>NUCLEOTIDE SEQUENCE [LARGE SCALE GENOMIC DNA]</scope>
    <source>
        <strain evidence="10 11">CCM 8643</strain>
    </source>
</reference>
<dbReference type="NCBIfam" id="NF003603">
    <property type="entry name" value="PRK05257.1-1"/>
    <property type="match status" value="1"/>
</dbReference>
<evidence type="ECO:0000313" key="11">
    <source>
        <dbReference type="Proteomes" id="UP000176294"/>
    </source>
</evidence>
<dbReference type="EMBL" id="MDZB01000066">
    <property type="protein sequence ID" value="OGX88265.1"/>
    <property type="molecule type" value="Genomic_DNA"/>
</dbReference>
<keyword evidence="8 9" id="KW-0560">Oxidoreductase</keyword>
<comment type="catalytic activity">
    <reaction evidence="1 9">
        <text>(S)-malate + a quinone = a quinol + oxaloacetate</text>
        <dbReference type="Rhea" id="RHEA:46012"/>
        <dbReference type="ChEBI" id="CHEBI:15589"/>
        <dbReference type="ChEBI" id="CHEBI:16452"/>
        <dbReference type="ChEBI" id="CHEBI:24646"/>
        <dbReference type="ChEBI" id="CHEBI:132124"/>
        <dbReference type="EC" id="1.1.5.4"/>
    </reaction>
</comment>
<comment type="cofactor">
    <cofactor evidence="2 9">
        <name>FAD</name>
        <dbReference type="ChEBI" id="CHEBI:57692"/>
    </cofactor>
</comment>
<gene>
    <name evidence="9" type="primary">mqo</name>
    <name evidence="10" type="ORF">BEN47_09290</name>
</gene>